<dbReference type="eggNOG" id="KOG2722">
    <property type="taxonomic scope" value="Eukaryota"/>
</dbReference>
<evidence type="ECO:0000313" key="7">
    <source>
        <dbReference type="EMBL" id="EPQ51530.1"/>
    </source>
</evidence>
<comment type="subcellular location">
    <subcellularLocation>
        <location evidence="1">Membrane</location>
        <topology evidence="1">Multi-pass membrane protein</topology>
    </subcellularLocation>
</comment>
<evidence type="ECO:0000256" key="5">
    <source>
        <dbReference type="SAM" id="MobiDB-lite"/>
    </source>
</evidence>
<dbReference type="EMBL" id="KB469310">
    <property type="protein sequence ID" value="EPQ51530.1"/>
    <property type="molecule type" value="Genomic_DNA"/>
</dbReference>
<evidence type="ECO:0000256" key="3">
    <source>
        <dbReference type="ARBA" id="ARBA00022989"/>
    </source>
</evidence>
<keyword evidence="3 6" id="KW-1133">Transmembrane helix</keyword>
<evidence type="ECO:0000256" key="4">
    <source>
        <dbReference type="ARBA" id="ARBA00023136"/>
    </source>
</evidence>
<feature type="transmembrane region" description="Helical" evidence="6">
    <location>
        <begin position="263"/>
        <end position="284"/>
    </location>
</feature>
<dbReference type="RefSeq" id="XP_007869990.1">
    <property type="nucleotide sequence ID" value="XM_007871799.1"/>
</dbReference>
<feature type="transmembrane region" description="Helical" evidence="6">
    <location>
        <begin position="335"/>
        <end position="360"/>
    </location>
</feature>
<proteinExistence type="predicted"/>
<sequence length="434" mass="47135">MAPPDSLVTTFLGSFQGAIAVLLTIGAGYLCSAPTSKSILSRSATKRLSKVTTAVFLPCLMISQMGPQLTVRELKRMWIVPAWGLVSTIIAHLFGWIAQRILGLPSWTIPAAGRAESNALPLLLIQALQNSGVLGALRRPDESIDVFMQRARSMILLNSAVQHTLTFAFGPPLLKQDRPPKTVLPDHLAPDTQHPPESPASPSSFDLPIPTIQDTEHVGLLRDDPPHSYGAADAGEVLDALQDVPAVPELRGKSKMIKRPFQWINPPLIGAGMALVLGITPFLHRMLLDKDGPLYTTLTQAIENLGSLFVVLQMFLLGANLHLLPTSTSSDGTKFVTSTLSTLAIRYLIMPVLSVLFVWFTARQGWYIADQLTWFILMLIPSGPSAMMLISLAEMVGVDEGDVSTFLCVSYAISPIISFVCSIGLRVVRVLETR</sequence>
<dbReference type="GO" id="GO:0016020">
    <property type="term" value="C:membrane"/>
    <property type="evidence" value="ECO:0007669"/>
    <property type="project" value="UniProtKB-SubCell"/>
</dbReference>
<evidence type="ECO:0000313" key="8">
    <source>
        <dbReference type="Proteomes" id="UP000030669"/>
    </source>
</evidence>
<dbReference type="AlphaFoldDB" id="S7RBD1"/>
<feature type="transmembrane region" description="Helical" evidence="6">
    <location>
        <begin position="304"/>
        <end position="323"/>
    </location>
</feature>
<evidence type="ECO:0000256" key="1">
    <source>
        <dbReference type="ARBA" id="ARBA00004141"/>
    </source>
</evidence>
<dbReference type="KEGG" id="gtr:GLOTRDRAFT_108071"/>
<dbReference type="OMA" id="GSDPMLW"/>
<dbReference type="PANTHER" id="PTHR31794">
    <property type="entry name" value="AUXIN EFFLUX TRANSPORTER FAMILY PROTEIN (EUROFUNG)"/>
    <property type="match status" value="1"/>
</dbReference>
<evidence type="ECO:0000256" key="6">
    <source>
        <dbReference type="SAM" id="Phobius"/>
    </source>
</evidence>
<reference evidence="7 8" key="1">
    <citation type="journal article" date="2012" name="Science">
        <title>The Paleozoic origin of enzymatic lignin decomposition reconstructed from 31 fungal genomes.</title>
        <authorList>
            <person name="Floudas D."/>
            <person name="Binder M."/>
            <person name="Riley R."/>
            <person name="Barry K."/>
            <person name="Blanchette R.A."/>
            <person name="Henrissat B."/>
            <person name="Martinez A.T."/>
            <person name="Otillar R."/>
            <person name="Spatafora J.W."/>
            <person name="Yadav J.S."/>
            <person name="Aerts A."/>
            <person name="Benoit I."/>
            <person name="Boyd A."/>
            <person name="Carlson A."/>
            <person name="Copeland A."/>
            <person name="Coutinho P.M."/>
            <person name="de Vries R.P."/>
            <person name="Ferreira P."/>
            <person name="Findley K."/>
            <person name="Foster B."/>
            <person name="Gaskell J."/>
            <person name="Glotzer D."/>
            <person name="Gorecki P."/>
            <person name="Heitman J."/>
            <person name="Hesse C."/>
            <person name="Hori C."/>
            <person name="Igarashi K."/>
            <person name="Jurgens J.A."/>
            <person name="Kallen N."/>
            <person name="Kersten P."/>
            <person name="Kohler A."/>
            <person name="Kuees U."/>
            <person name="Kumar T.K.A."/>
            <person name="Kuo A."/>
            <person name="LaButti K."/>
            <person name="Larrondo L.F."/>
            <person name="Lindquist E."/>
            <person name="Ling A."/>
            <person name="Lombard V."/>
            <person name="Lucas S."/>
            <person name="Lundell T."/>
            <person name="Martin R."/>
            <person name="McLaughlin D.J."/>
            <person name="Morgenstern I."/>
            <person name="Morin E."/>
            <person name="Murat C."/>
            <person name="Nagy L.G."/>
            <person name="Nolan M."/>
            <person name="Ohm R.A."/>
            <person name="Patyshakuliyeva A."/>
            <person name="Rokas A."/>
            <person name="Ruiz-Duenas F.J."/>
            <person name="Sabat G."/>
            <person name="Salamov A."/>
            <person name="Samejima M."/>
            <person name="Schmutz J."/>
            <person name="Slot J.C."/>
            <person name="St John F."/>
            <person name="Stenlid J."/>
            <person name="Sun H."/>
            <person name="Sun S."/>
            <person name="Syed K."/>
            <person name="Tsang A."/>
            <person name="Wiebenga A."/>
            <person name="Young D."/>
            <person name="Pisabarro A."/>
            <person name="Eastwood D.C."/>
            <person name="Martin F."/>
            <person name="Cullen D."/>
            <person name="Grigoriev I.V."/>
            <person name="Hibbett D.S."/>
        </authorList>
    </citation>
    <scope>NUCLEOTIDE SEQUENCE [LARGE SCALE GENOMIC DNA]</scope>
    <source>
        <strain evidence="7 8">ATCC 11539</strain>
    </source>
</reference>
<keyword evidence="2 6" id="KW-0812">Transmembrane</keyword>
<accession>S7RBD1</accession>
<dbReference type="GO" id="GO:0005783">
    <property type="term" value="C:endoplasmic reticulum"/>
    <property type="evidence" value="ECO:0007669"/>
    <property type="project" value="TreeGrafter"/>
</dbReference>
<protein>
    <recommendedName>
        <fullName evidence="9">Auxin efflux carrier</fullName>
    </recommendedName>
</protein>
<feature type="transmembrane region" description="Helical" evidence="6">
    <location>
        <begin position="6"/>
        <end position="30"/>
    </location>
</feature>
<dbReference type="Pfam" id="PF03547">
    <property type="entry name" value="Mem_trans"/>
    <property type="match status" value="1"/>
</dbReference>
<feature type="transmembrane region" description="Helical" evidence="6">
    <location>
        <begin position="372"/>
        <end position="393"/>
    </location>
</feature>
<feature type="region of interest" description="Disordered" evidence="5">
    <location>
        <begin position="179"/>
        <end position="207"/>
    </location>
</feature>
<evidence type="ECO:0000256" key="2">
    <source>
        <dbReference type="ARBA" id="ARBA00022692"/>
    </source>
</evidence>
<dbReference type="GO" id="GO:0055085">
    <property type="term" value="P:transmembrane transport"/>
    <property type="evidence" value="ECO:0007669"/>
    <property type="project" value="InterPro"/>
</dbReference>
<keyword evidence="4 6" id="KW-0472">Membrane</keyword>
<dbReference type="PANTHER" id="PTHR31794:SF4">
    <property type="entry name" value="AUXIN EFFLUX TRANSPORTER FAMILY PROTEIN (EUROFUNG)"/>
    <property type="match status" value="1"/>
</dbReference>
<organism evidence="7 8">
    <name type="scientific">Gloeophyllum trabeum (strain ATCC 11539 / FP-39264 / Madison 617)</name>
    <name type="common">Brown rot fungus</name>
    <dbReference type="NCBI Taxonomy" id="670483"/>
    <lineage>
        <taxon>Eukaryota</taxon>
        <taxon>Fungi</taxon>
        <taxon>Dikarya</taxon>
        <taxon>Basidiomycota</taxon>
        <taxon>Agaricomycotina</taxon>
        <taxon>Agaricomycetes</taxon>
        <taxon>Gloeophyllales</taxon>
        <taxon>Gloeophyllaceae</taxon>
        <taxon>Gloeophyllum</taxon>
    </lineage>
</organism>
<feature type="transmembrane region" description="Helical" evidence="6">
    <location>
        <begin position="77"/>
        <end position="98"/>
    </location>
</feature>
<evidence type="ECO:0008006" key="9">
    <source>
        <dbReference type="Google" id="ProtNLM"/>
    </source>
</evidence>
<keyword evidence="8" id="KW-1185">Reference proteome</keyword>
<dbReference type="GeneID" id="19298883"/>
<dbReference type="Proteomes" id="UP000030669">
    <property type="component" value="Unassembled WGS sequence"/>
</dbReference>
<gene>
    <name evidence="7" type="ORF">GLOTRDRAFT_108071</name>
</gene>
<dbReference type="OrthoDB" id="191139at2759"/>
<dbReference type="HOGENOM" id="CLU_032414_0_0_1"/>
<dbReference type="STRING" id="670483.S7RBD1"/>
<name>S7RBD1_GLOTA</name>
<dbReference type="InterPro" id="IPR004776">
    <property type="entry name" value="Mem_transp_PIN-like"/>
</dbReference>
<feature type="transmembrane region" description="Helical" evidence="6">
    <location>
        <begin position="405"/>
        <end position="428"/>
    </location>
</feature>